<dbReference type="Proteomes" id="UP000790833">
    <property type="component" value="Unassembled WGS sequence"/>
</dbReference>
<dbReference type="GeneID" id="66115699"/>
<dbReference type="AlphaFoldDB" id="A0A9P7VDR0"/>
<name>A0A9P7VDR0_9ASCO</name>
<reference evidence="1" key="1">
    <citation type="submission" date="2021-03" db="EMBL/GenBank/DDBJ databases">
        <authorList>
            <person name="Palmer J.M."/>
        </authorList>
    </citation>
    <scope>NUCLEOTIDE SEQUENCE</scope>
    <source>
        <strain evidence="1">ARV_011</strain>
    </source>
</reference>
<organism evidence="1 2">
    <name type="scientific">Scheffersomyces spartinae</name>
    <dbReference type="NCBI Taxonomy" id="45513"/>
    <lineage>
        <taxon>Eukaryota</taxon>
        <taxon>Fungi</taxon>
        <taxon>Dikarya</taxon>
        <taxon>Ascomycota</taxon>
        <taxon>Saccharomycotina</taxon>
        <taxon>Pichiomycetes</taxon>
        <taxon>Debaryomycetaceae</taxon>
        <taxon>Scheffersomyces</taxon>
    </lineage>
</organism>
<keyword evidence="2" id="KW-1185">Reference proteome</keyword>
<evidence type="ECO:0000313" key="1">
    <source>
        <dbReference type="EMBL" id="KAG7195939.1"/>
    </source>
</evidence>
<sequence>MELTDRNTKQDAVGIVSSIFGAANLTGFGTPEVTSKILTEQEVNASLIVQRLPLSTTIKGSSPLSSAPSYLTSTFLSGFLSMKSLSKDVGASTGLVTLLSSNLLILY</sequence>
<evidence type="ECO:0000313" key="2">
    <source>
        <dbReference type="Proteomes" id="UP000790833"/>
    </source>
</evidence>
<dbReference type="EMBL" id="JAHMUF010000002">
    <property type="protein sequence ID" value="KAG7195939.1"/>
    <property type="molecule type" value="Genomic_DNA"/>
</dbReference>
<accession>A0A9P7VDR0</accession>
<dbReference type="RefSeq" id="XP_043051484.1">
    <property type="nucleotide sequence ID" value="XM_043193096.1"/>
</dbReference>
<gene>
    <name evidence="1" type="ORF">KQ657_002325</name>
</gene>
<protein>
    <submittedName>
        <fullName evidence="1">Uncharacterized protein</fullName>
    </submittedName>
</protein>
<proteinExistence type="predicted"/>
<comment type="caution">
    <text evidence="1">The sequence shown here is derived from an EMBL/GenBank/DDBJ whole genome shotgun (WGS) entry which is preliminary data.</text>
</comment>